<sequence length="110" mass="12349">MNVNSIQGSGFHHFSARWSPPEIADKQEARKDPLQVSDLSLAVEKQLHTGKSKPNIEELVMKPSPVTTEERLSQVISAEQMKNLLSMMVRSKFSGEQKHQVSGHRLDQKG</sequence>
<evidence type="ECO:0000313" key="3">
    <source>
        <dbReference type="EMBL" id="PJZ72240.1"/>
    </source>
</evidence>
<keyword evidence="4" id="KW-1185">Reference proteome</keyword>
<evidence type="ECO:0000313" key="2">
    <source>
        <dbReference type="EMBL" id="PJZ68585.1"/>
    </source>
</evidence>
<evidence type="ECO:0000313" key="4">
    <source>
        <dbReference type="Proteomes" id="UP000231962"/>
    </source>
</evidence>
<evidence type="ECO:0000256" key="1">
    <source>
        <dbReference type="SAM" id="MobiDB-lite"/>
    </source>
</evidence>
<name>A0A2M9ZJL2_9LEPT</name>
<comment type="caution">
    <text evidence="3">The sequence shown here is derived from an EMBL/GenBank/DDBJ whole genome shotgun (WGS) entry which is preliminary data.</text>
</comment>
<gene>
    <name evidence="2" type="ORF">CH360_15500</name>
    <name evidence="3" type="ORF">CH373_15045</name>
</gene>
<organism evidence="3 5">
    <name type="scientific">Leptospira perolatii</name>
    <dbReference type="NCBI Taxonomy" id="2023191"/>
    <lineage>
        <taxon>Bacteria</taxon>
        <taxon>Pseudomonadati</taxon>
        <taxon>Spirochaetota</taxon>
        <taxon>Spirochaetia</taxon>
        <taxon>Leptospirales</taxon>
        <taxon>Leptospiraceae</taxon>
        <taxon>Leptospira</taxon>
    </lineage>
</organism>
<dbReference type="Proteomes" id="UP000231990">
    <property type="component" value="Unassembled WGS sequence"/>
</dbReference>
<proteinExistence type="predicted"/>
<feature type="compositionally biased region" description="Basic and acidic residues" evidence="1">
    <location>
        <begin position="23"/>
        <end position="33"/>
    </location>
</feature>
<protein>
    <submittedName>
        <fullName evidence="3">Uncharacterized protein</fullName>
    </submittedName>
</protein>
<evidence type="ECO:0000313" key="5">
    <source>
        <dbReference type="Proteomes" id="UP000231990"/>
    </source>
</evidence>
<feature type="region of interest" description="Disordered" evidence="1">
    <location>
        <begin position="1"/>
        <end position="33"/>
    </location>
</feature>
<dbReference type="EMBL" id="NPDY01000019">
    <property type="protein sequence ID" value="PJZ68585.1"/>
    <property type="molecule type" value="Genomic_DNA"/>
</dbReference>
<dbReference type="EMBL" id="NPDZ01000011">
    <property type="protein sequence ID" value="PJZ72240.1"/>
    <property type="molecule type" value="Genomic_DNA"/>
</dbReference>
<dbReference type="OrthoDB" id="343396at2"/>
<dbReference type="RefSeq" id="WP_100714964.1">
    <property type="nucleotide sequence ID" value="NZ_NPDY01000019.1"/>
</dbReference>
<reference evidence="4 5" key="1">
    <citation type="submission" date="2017-07" db="EMBL/GenBank/DDBJ databases">
        <title>Leptospira spp. isolated from tropical soils.</title>
        <authorList>
            <person name="Thibeaux R."/>
            <person name="Iraola G."/>
            <person name="Ferres I."/>
            <person name="Bierque E."/>
            <person name="Girault D."/>
            <person name="Soupe-Gilbert M.-E."/>
            <person name="Picardeau M."/>
            <person name="Goarant C."/>
        </authorList>
    </citation>
    <scope>NUCLEOTIDE SEQUENCE [LARGE SCALE GENOMIC DNA]</scope>
    <source>
        <strain evidence="3 5">FH1-B-B1</strain>
        <strain evidence="2 4">FH1-B-C1</strain>
    </source>
</reference>
<dbReference type="AlphaFoldDB" id="A0A2M9ZJL2"/>
<accession>A0A2M9ZJL2</accession>
<dbReference type="Proteomes" id="UP000231962">
    <property type="component" value="Unassembled WGS sequence"/>
</dbReference>